<evidence type="ECO:0000313" key="5">
    <source>
        <dbReference type="EMBL" id="GAA0923694.1"/>
    </source>
</evidence>
<reference evidence="5 6" key="1">
    <citation type="journal article" date="2019" name="Int. J. Syst. Evol. Microbiol.">
        <title>The Global Catalogue of Microorganisms (GCM) 10K type strain sequencing project: providing services to taxonomists for standard genome sequencing and annotation.</title>
        <authorList>
            <consortium name="The Broad Institute Genomics Platform"/>
            <consortium name="The Broad Institute Genome Sequencing Center for Infectious Disease"/>
            <person name="Wu L."/>
            <person name="Ma J."/>
        </authorList>
    </citation>
    <scope>NUCLEOTIDE SEQUENCE [LARGE SCALE GENOMIC DNA]</scope>
    <source>
        <strain evidence="5 6">JCM 11117</strain>
    </source>
</reference>
<evidence type="ECO:0000313" key="6">
    <source>
        <dbReference type="Proteomes" id="UP001499967"/>
    </source>
</evidence>
<dbReference type="SUPFAM" id="SSF56176">
    <property type="entry name" value="FAD-binding/transporter-associated domain-like"/>
    <property type="match status" value="1"/>
</dbReference>
<proteinExistence type="predicted"/>
<dbReference type="InterPro" id="IPR036683">
    <property type="entry name" value="CO_DH_flav_C_dom_sf"/>
</dbReference>
<dbReference type="InterPro" id="IPR002346">
    <property type="entry name" value="Mopterin_DH_FAD-bd"/>
</dbReference>
<dbReference type="InterPro" id="IPR036318">
    <property type="entry name" value="FAD-bd_PCMH-like_sf"/>
</dbReference>
<keyword evidence="2" id="KW-0274">FAD</keyword>
<gene>
    <name evidence="5" type="ORF">GCM10009559_08000</name>
</gene>
<organism evidence="5 6">
    <name type="scientific">Pseudonocardia zijingensis</name>
    <dbReference type="NCBI Taxonomy" id="153376"/>
    <lineage>
        <taxon>Bacteria</taxon>
        <taxon>Bacillati</taxon>
        <taxon>Actinomycetota</taxon>
        <taxon>Actinomycetes</taxon>
        <taxon>Pseudonocardiales</taxon>
        <taxon>Pseudonocardiaceae</taxon>
        <taxon>Pseudonocardia</taxon>
    </lineage>
</organism>
<keyword evidence="3" id="KW-0560">Oxidoreductase</keyword>
<evidence type="ECO:0000256" key="2">
    <source>
        <dbReference type="ARBA" id="ARBA00022827"/>
    </source>
</evidence>
<dbReference type="InterPro" id="IPR005107">
    <property type="entry name" value="CO_DH_flav_C"/>
</dbReference>
<dbReference type="InterPro" id="IPR016167">
    <property type="entry name" value="FAD-bd_PCMH_sub1"/>
</dbReference>
<evidence type="ECO:0000259" key="4">
    <source>
        <dbReference type="PROSITE" id="PS51387"/>
    </source>
</evidence>
<dbReference type="Gene3D" id="3.30.465.10">
    <property type="match status" value="1"/>
</dbReference>
<dbReference type="Pfam" id="PF00941">
    <property type="entry name" value="FAD_binding_5"/>
    <property type="match status" value="1"/>
</dbReference>
<dbReference type="PANTHER" id="PTHR42659:SF2">
    <property type="entry name" value="XANTHINE DEHYDROGENASE SUBUNIT C-RELATED"/>
    <property type="match status" value="1"/>
</dbReference>
<keyword evidence="6" id="KW-1185">Reference proteome</keyword>
<dbReference type="PANTHER" id="PTHR42659">
    <property type="entry name" value="XANTHINE DEHYDROGENASE SUBUNIT C-RELATED"/>
    <property type="match status" value="1"/>
</dbReference>
<dbReference type="RefSeq" id="WP_343938986.1">
    <property type="nucleotide sequence ID" value="NZ_BAAAHP010000018.1"/>
</dbReference>
<sequence length="289" mass="30484">MIPPQFDYVRPRSVEEAVAALGEHGRDGDAKVLAGGQSLLPVLRLRLGYPTVLVDLGRAAGFHGVREEADTLVIGAMTTHHEVMTSKLVRAHCGLLAEATSTVADPAVRHRGTFGGSLSHADPAGDLPAVARAFDATMVVAGPGRLRTAPASEFFLGHMTTALEPEEVLVAVRLPKLGSDWGYRYEKFTRVAQSWAIVGVAALVRRSNGVIAEARIGLTNMGSTPERATATEDALTGRAPTDDAVASAAALAAEGTAPPSDLNGRADYREHLARVLTRRAVLAAAMRTR</sequence>
<dbReference type="Pfam" id="PF03450">
    <property type="entry name" value="CO_deh_flav_C"/>
    <property type="match status" value="1"/>
</dbReference>
<dbReference type="EMBL" id="BAAAHP010000018">
    <property type="protein sequence ID" value="GAA0923694.1"/>
    <property type="molecule type" value="Genomic_DNA"/>
</dbReference>
<dbReference type="PROSITE" id="PS51387">
    <property type="entry name" value="FAD_PCMH"/>
    <property type="match status" value="1"/>
</dbReference>
<dbReference type="Gene3D" id="3.30.43.10">
    <property type="entry name" value="Uridine Diphospho-n-acetylenolpyruvylglucosamine Reductase, domain 2"/>
    <property type="match status" value="1"/>
</dbReference>
<dbReference type="Proteomes" id="UP001499967">
    <property type="component" value="Unassembled WGS sequence"/>
</dbReference>
<name>A0ABN1P6G5_9PSEU</name>
<dbReference type="Gene3D" id="3.30.390.50">
    <property type="entry name" value="CO dehydrogenase flavoprotein, C-terminal domain"/>
    <property type="match status" value="1"/>
</dbReference>
<protein>
    <submittedName>
        <fullName evidence="5">Xanthine dehydrogenase family protein subunit M</fullName>
    </submittedName>
</protein>
<dbReference type="SUPFAM" id="SSF55447">
    <property type="entry name" value="CO dehydrogenase flavoprotein C-terminal domain-like"/>
    <property type="match status" value="1"/>
</dbReference>
<evidence type="ECO:0000256" key="1">
    <source>
        <dbReference type="ARBA" id="ARBA00022630"/>
    </source>
</evidence>
<comment type="caution">
    <text evidence="5">The sequence shown here is derived from an EMBL/GenBank/DDBJ whole genome shotgun (WGS) entry which is preliminary data.</text>
</comment>
<dbReference type="InterPro" id="IPR016169">
    <property type="entry name" value="FAD-bd_PCMH_sub2"/>
</dbReference>
<evidence type="ECO:0000256" key="3">
    <source>
        <dbReference type="ARBA" id="ARBA00023002"/>
    </source>
</evidence>
<feature type="domain" description="FAD-binding PCMH-type" evidence="4">
    <location>
        <begin position="1"/>
        <end position="179"/>
    </location>
</feature>
<dbReference type="InterPro" id="IPR016166">
    <property type="entry name" value="FAD-bd_PCMH"/>
</dbReference>
<accession>A0ABN1P6G5</accession>
<dbReference type="SMART" id="SM01092">
    <property type="entry name" value="CO_deh_flav_C"/>
    <property type="match status" value="1"/>
</dbReference>
<keyword evidence="1" id="KW-0285">Flavoprotein</keyword>
<dbReference type="InterPro" id="IPR051312">
    <property type="entry name" value="Diverse_Substr_Oxidored"/>
</dbReference>